<reference evidence="3" key="1">
    <citation type="submission" date="2020-02" db="EMBL/GenBank/DDBJ databases">
        <authorList>
            <person name="Scholz U."/>
            <person name="Mascher M."/>
            <person name="Fiebig A."/>
        </authorList>
    </citation>
    <scope>NUCLEOTIDE SEQUENCE</scope>
</reference>
<protein>
    <recommendedName>
        <fullName evidence="2">FAR1 domain-containing protein</fullName>
    </recommendedName>
</protein>
<dbReference type="OrthoDB" id="1841386at2759"/>
<feature type="compositionally biased region" description="Acidic residues" evidence="1">
    <location>
        <begin position="25"/>
        <end position="44"/>
    </location>
</feature>
<feature type="region of interest" description="Disordered" evidence="1">
    <location>
        <begin position="1"/>
        <end position="46"/>
    </location>
</feature>
<feature type="region of interest" description="Disordered" evidence="1">
    <location>
        <begin position="422"/>
        <end position="450"/>
    </location>
</feature>
<keyword evidence="4" id="KW-1185">Reference proteome</keyword>
<sequence>MSSSMDAELLDSDMGLEYDLHESDFGDDGLEEGSEEEEDDEAMDEPLIAARKDGDMIESYDRRELISNEVSSYMEPVEGMEFDSEECARAFYASYARHAGFRVRSSKSRRSVGDGAVVCRQFVCSREGFYMERPQGGGREQAEVIAGVGCMARLVVRRQPSGRWVVSKFEREHNHDPLENVALRKVDLRPLQASEMKKVEGSLQQAESPPEKSAVFASPCGNPELEPYEGMEFSSEEAARAFYYTYAKDMGFTVRISKCRRARDGSIVCRRFVCSKEGYYVRKYGRTKRSRALTRVGCLARLIVKKLDSGVWVVTNFDKEHNHPPFVQGTELTYEPPKPARRINRGARLTLESPALPALSKPEADLQGSQSPVSWRFSKLHQEGIKFAEEGSSSVEVFNVAMFALREASQKVIAAKSGVLRAPQTGNDGQHSWPNDPGNQQGPNEGRRPPSLSDLALIFSAFENGSCDAVLLPSGARKAAAKH</sequence>
<evidence type="ECO:0000313" key="3">
    <source>
        <dbReference type="EMBL" id="CAA7399525.1"/>
    </source>
</evidence>
<organism evidence="3 4">
    <name type="scientific">Spirodela intermedia</name>
    <name type="common">Intermediate duckweed</name>
    <dbReference type="NCBI Taxonomy" id="51605"/>
    <lineage>
        <taxon>Eukaryota</taxon>
        <taxon>Viridiplantae</taxon>
        <taxon>Streptophyta</taxon>
        <taxon>Embryophyta</taxon>
        <taxon>Tracheophyta</taxon>
        <taxon>Spermatophyta</taxon>
        <taxon>Magnoliopsida</taxon>
        <taxon>Liliopsida</taxon>
        <taxon>Araceae</taxon>
        <taxon>Lemnoideae</taxon>
        <taxon>Spirodela</taxon>
    </lineage>
</organism>
<feature type="domain" description="FAR1" evidence="2">
    <location>
        <begin position="242"/>
        <end position="324"/>
    </location>
</feature>
<dbReference type="EMBL" id="LR746270">
    <property type="protein sequence ID" value="CAA7399525.1"/>
    <property type="molecule type" value="Genomic_DNA"/>
</dbReference>
<feature type="domain" description="FAR1" evidence="2">
    <location>
        <begin position="91"/>
        <end position="176"/>
    </location>
</feature>
<dbReference type="InterPro" id="IPR004330">
    <property type="entry name" value="FAR1_DNA_bnd_dom"/>
</dbReference>
<dbReference type="Pfam" id="PF03101">
    <property type="entry name" value="FAR1"/>
    <property type="match status" value="2"/>
</dbReference>
<evidence type="ECO:0000313" key="4">
    <source>
        <dbReference type="Proteomes" id="UP000663760"/>
    </source>
</evidence>
<name>A0A7I8KRE0_SPIIN</name>
<feature type="compositionally biased region" description="Polar residues" evidence="1">
    <location>
        <begin position="424"/>
        <end position="443"/>
    </location>
</feature>
<dbReference type="AlphaFoldDB" id="A0A7I8KRE0"/>
<evidence type="ECO:0000256" key="1">
    <source>
        <dbReference type="SAM" id="MobiDB-lite"/>
    </source>
</evidence>
<proteinExistence type="predicted"/>
<evidence type="ECO:0000259" key="2">
    <source>
        <dbReference type="Pfam" id="PF03101"/>
    </source>
</evidence>
<dbReference type="PANTHER" id="PTHR46328">
    <property type="entry name" value="FAR-RED IMPAIRED RESPONSIVE (FAR1) FAMILY PROTEIN-RELATED"/>
    <property type="match status" value="1"/>
</dbReference>
<accession>A0A7I8KRE0</accession>
<dbReference type="PANTHER" id="PTHR46328:SF42">
    <property type="entry name" value="PROTEIN FAR1-RELATED SEQUENCE 5-LIKE ISOFORM X1"/>
    <property type="match status" value="1"/>
</dbReference>
<gene>
    <name evidence="3" type="ORF">SI8410_07010195</name>
</gene>
<dbReference type="Proteomes" id="UP000663760">
    <property type="component" value="Chromosome 7"/>
</dbReference>